<evidence type="ECO:0000313" key="2">
    <source>
        <dbReference type="Proteomes" id="UP001607302"/>
    </source>
</evidence>
<evidence type="ECO:0000313" key="1">
    <source>
        <dbReference type="EMBL" id="KAL2724241.1"/>
    </source>
</evidence>
<gene>
    <name evidence="1" type="ORF">V1478_008754</name>
</gene>
<accession>A0ABD2AUF9</accession>
<name>A0ABD2AUF9_VESSQ</name>
<dbReference type="Proteomes" id="UP001607302">
    <property type="component" value="Unassembled WGS sequence"/>
</dbReference>
<dbReference type="EMBL" id="JAUDFV010000139">
    <property type="protein sequence ID" value="KAL2724241.1"/>
    <property type="molecule type" value="Genomic_DNA"/>
</dbReference>
<comment type="caution">
    <text evidence="1">The sequence shown here is derived from an EMBL/GenBank/DDBJ whole genome shotgun (WGS) entry which is preliminary data.</text>
</comment>
<proteinExistence type="predicted"/>
<dbReference type="AlphaFoldDB" id="A0ABD2AUF9"/>
<organism evidence="1 2">
    <name type="scientific">Vespula squamosa</name>
    <name type="common">Southern yellow jacket</name>
    <name type="synonym">Wasp</name>
    <dbReference type="NCBI Taxonomy" id="30214"/>
    <lineage>
        <taxon>Eukaryota</taxon>
        <taxon>Metazoa</taxon>
        <taxon>Ecdysozoa</taxon>
        <taxon>Arthropoda</taxon>
        <taxon>Hexapoda</taxon>
        <taxon>Insecta</taxon>
        <taxon>Pterygota</taxon>
        <taxon>Neoptera</taxon>
        <taxon>Endopterygota</taxon>
        <taxon>Hymenoptera</taxon>
        <taxon>Apocrita</taxon>
        <taxon>Aculeata</taxon>
        <taxon>Vespoidea</taxon>
        <taxon>Vespidae</taxon>
        <taxon>Vespinae</taxon>
        <taxon>Vespula</taxon>
    </lineage>
</organism>
<reference evidence="1 2" key="1">
    <citation type="journal article" date="2024" name="Ann. Entomol. Soc. Am.">
        <title>Genomic analyses of the southern and eastern yellowjacket wasps (Hymenoptera: Vespidae) reveal evolutionary signatures of social life.</title>
        <authorList>
            <person name="Catto M.A."/>
            <person name="Caine P.B."/>
            <person name="Orr S.E."/>
            <person name="Hunt B.G."/>
            <person name="Goodisman M.A.D."/>
        </authorList>
    </citation>
    <scope>NUCLEOTIDE SEQUENCE [LARGE SCALE GENOMIC DNA]</scope>
    <source>
        <strain evidence="1">233</strain>
        <tissue evidence="1">Head and thorax</tissue>
    </source>
</reference>
<protein>
    <submittedName>
        <fullName evidence="1">Uncharacterized protein</fullName>
    </submittedName>
</protein>
<sequence length="45" mass="5080">MKNKEKEFLAIGVDGVKADSSHRFERRSAASRDLSFDSHINLSQT</sequence>
<keyword evidence="2" id="KW-1185">Reference proteome</keyword>
<feature type="non-terminal residue" evidence="1">
    <location>
        <position position="45"/>
    </location>
</feature>